<keyword evidence="4" id="KW-1185">Reference proteome</keyword>
<dbReference type="SUPFAM" id="SSF82153">
    <property type="entry name" value="FAS1 domain"/>
    <property type="match status" value="1"/>
</dbReference>
<accession>A0A803MFS3</accession>
<evidence type="ECO:0000313" key="4">
    <source>
        <dbReference type="Proteomes" id="UP000596660"/>
    </source>
</evidence>
<evidence type="ECO:0000259" key="2">
    <source>
        <dbReference type="PROSITE" id="PS50213"/>
    </source>
</evidence>
<reference evidence="3" key="1">
    <citation type="journal article" date="2017" name="Nature">
        <title>The genome of Chenopodium quinoa.</title>
        <authorList>
            <person name="Jarvis D.E."/>
            <person name="Ho Y.S."/>
            <person name="Lightfoot D.J."/>
            <person name="Schmoeckel S.M."/>
            <person name="Li B."/>
            <person name="Borm T.J.A."/>
            <person name="Ohyanagi H."/>
            <person name="Mineta K."/>
            <person name="Michell C.T."/>
            <person name="Saber N."/>
            <person name="Kharbatia N.M."/>
            <person name="Rupper R.R."/>
            <person name="Sharp A.R."/>
            <person name="Dally N."/>
            <person name="Boughton B.A."/>
            <person name="Woo Y.H."/>
            <person name="Gao G."/>
            <person name="Schijlen E.G.W.M."/>
            <person name="Guo X."/>
            <person name="Momin A.A."/>
            <person name="Negrao S."/>
            <person name="Al-Babili S."/>
            <person name="Gehring C."/>
            <person name="Roessner U."/>
            <person name="Jung C."/>
            <person name="Murphy K."/>
            <person name="Arold S.T."/>
            <person name="Gojobori T."/>
            <person name="van der Linden C.G."/>
            <person name="van Loo E.N."/>
            <person name="Jellen E.N."/>
            <person name="Maughan P.J."/>
            <person name="Tester M."/>
        </authorList>
    </citation>
    <scope>NUCLEOTIDE SEQUENCE [LARGE SCALE GENOMIC DNA]</scope>
    <source>
        <strain evidence="3">cv. PI 614886</strain>
    </source>
</reference>
<dbReference type="Gramene" id="AUR62028667-RA">
    <property type="protein sequence ID" value="AUR62028667-RA:cds"/>
    <property type="gene ID" value="AUR62028667"/>
</dbReference>
<sequence>MKKEAIEEGEAFLGFLEETSIIARPPPAQLQETPQQLQFNSIIDSIVGAGDFSNWANLLSQADPSIFPLTATLFVPEDGTFLAGESTSPATSFDPLLFPYHIVPRRFTFTELRQFPNGTRLPTLLPGKTLLITNNSAGNFSVNGALLTHPDLFQSSVVSVHGIGTVLDYDIFGDDFSSPENFLGRNPSPENMLGEVPSPPLPAFEQDRRGPVVGSPKNVASSAARNLQKQEYKFNGAAHQRAKHKATYLVLARNLEVDMGFGFAQTTRAADLEPQPSEQKEVYL</sequence>
<dbReference type="PROSITE" id="PS50213">
    <property type="entry name" value="FAS1"/>
    <property type="match status" value="1"/>
</dbReference>
<name>A0A803MFS3_CHEQI</name>
<dbReference type="AlphaFoldDB" id="A0A803MFS3"/>
<dbReference type="InterPro" id="IPR000782">
    <property type="entry name" value="FAS1_domain"/>
</dbReference>
<dbReference type="SMART" id="SM00554">
    <property type="entry name" value="FAS1"/>
    <property type="match status" value="1"/>
</dbReference>
<dbReference type="FunFam" id="2.30.180.10:FF:000046">
    <property type="entry name" value="Fasciclin-like arabinogalactan family protein"/>
    <property type="match status" value="1"/>
</dbReference>
<dbReference type="OMA" id="IHISYSI"/>
<feature type="domain" description="FAS1" evidence="2">
    <location>
        <begin position="39"/>
        <end position="171"/>
    </location>
</feature>
<dbReference type="EnsemblPlants" id="AUR62028667-RA">
    <property type="protein sequence ID" value="AUR62028667-RA:cds"/>
    <property type="gene ID" value="AUR62028667"/>
</dbReference>
<dbReference type="InterPro" id="IPR052806">
    <property type="entry name" value="Fasciclin-like_AGP"/>
</dbReference>
<dbReference type="InterPro" id="IPR036378">
    <property type="entry name" value="FAS1_dom_sf"/>
</dbReference>
<dbReference type="PANTHER" id="PTHR33985">
    <property type="entry name" value="OS02G0491300 PROTEIN-RELATED"/>
    <property type="match status" value="1"/>
</dbReference>
<dbReference type="Pfam" id="PF02469">
    <property type="entry name" value="Fasciclin"/>
    <property type="match status" value="1"/>
</dbReference>
<dbReference type="Gene3D" id="2.30.180.10">
    <property type="entry name" value="FAS1 domain"/>
    <property type="match status" value="1"/>
</dbReference>
<protein>
    <recommendedName>
        <fullName evidence="2">FAS1 domain-containing protein</fullName>
    </recommendedName>
</protein>
<evidence type="ECO:0000256" key="1">
    <source>
        <dbReference type="ARBA" id="ARBA00007843"/>
    </source>
</evidence>
<comment type="similarity">
    <text evidence="1">Belongs to the fasciclin-like AGP family.</text>
</comment>
<dbReference type="Proteomes" id="UP000596660">
    <property type="component" value="Unplaced"/>
</dbReference>
<reference evidence="3" key="2">
    <citation type="submission" date="2021-03" db="UniProtKB">
        <authorList>
            <consortium name="EnsemblPlants"/>
        </authorList>
    </citation>
    <scope>IDENTIFICATION</scope>
</reference>
<organism evidence="3 4">
    <name type="scientific">Chenopodium quinoa</name>
    <name type="common">Quinoa</name>
    <dbReference type="NCBI Taxonomy" id="63459"/>
    <lineage>
        <taxon>Eukaryota</taxon>
        <taxon>Viridiplantae</taxon>
        <taxon>Streptophyta</taxon>
        <taxon>Embryophyta</taxon>
        <taxon>Tracheophyta</taxon>
        <taxon>Spermatophyta</taxon>
        <taxon>Magnoliopsida</taxon>
        <taxon>eudicotyledons</taxon>
        <taxon>Gunneridae</taxon>
        <taxon>Pentapetalae</taxon>
        <taxon>Caryophyllales</taxon>
        <taxon>Chenopodiaceae</taxon>
        <taxon>Chenopodioideae</taxon>
        <taxon>Atripliceae</taxon>
        <taxon>Chenopodium</taxon>
    </lineage>
</organism>
<evidence type="ECO:0000313" key="3">
    <source>
        <dbReference type="EnsemblPlants" id="AUR62028667-RA:cds"/>
    </source>
</evidence>
<dbReference type="PANTHER" id="PTHR33985:SF5">
    <property type="entry name" value="FASCICLIN-LIKE ARABINOGALACTAN FAMILY PROTEIN"/>
    <property type="match status" value="1"/>
</dbReference>
<proteinExistence type="inferred from homology"/>